<dbReference type="AlphaFoldDB" id="Q11LN1"/>
<evidence type="ECO:0000256" key="2">
    <source>
        <dbReference type="ARBA" id="ARBA00004162"/>
    </source>
</evidence>
<keyword evidence="12" id="KW-0966">Cell projection</keyword>
<evidence type="ECO:0000256" key="10">
    <source>
        <dbReference type="RuleBase" id="RU364125"/>
    </source>
</evidence>
<keyword evidence="8" id="KW-1133">Transmembrane helix</keyword>
<evidence type="ECO:0000256" key="1">
    <source>
        <dbReference type="ARBA" id="ARBA00002254"/>
    </source>
</evidence>
<evidence type="ECO:0000256" key="3">
    <source>
        <dbReference type="ARBA" id="ARBA00008281"/>
    </source>
</evidence>
<evidence type="ECO:0000256" key="8">
    <source>
        <dbReference type="ARBA" id="ARBA00022989"/>
    </source>
</evidence>
<evidence type="ECO:0000313" key="12">
    <source>
        <dbReference type="EMBL" id="ABG61694.1"/>
    </source>
</evidence>
<dbReference type="GO" id="GO:0071973">
    <property type="term" value="P:bacterial-type flagellum-dependent cell motility"/>
    <property type="evidence" value="ECO:0007669"/>
    <property type="project" value="InterPro"/>
</dbReference>
<organism evidence="12">
    <name type="scientific">Chelativorans sp. (strain BNC1)</name>
    <dbReference type="NCBI Taxonomy" id="266779"/>
    <lineage>
        <taxon>Bacteria</taxon>
        <taxon>Pseudomonadati</taxon>
        <taxon>Pseudomonadota</taxon>
        <taxon>Alphaproteobacteria</taxon>
        <taxon>Hyphomicrobiales</taxon>
        <taxon>Phyllobacteriaceae</taxon>
        <taxon>Chelativorans</taxon>
    </lineage>
</organism>
<protein>
    <recommendedName>
        <fullName evidence="10">Flagellar protein FliL</fullName>
    </recommendedName>
</protein>
<keyword evidence="12" id="KW-0282">Flagellum</keyword>
<evidence type="ECO:0000256" key="6">
    <source>
        <dbReference type="ARBA" id="ARBA00022692"/>
    </source>
</evidence>
<evidence type="ECO:0000256" key="5">
    <source>
        <dbReference type="ARBA" id="ARBA00022500"/>
    </source>
</evidence>
<proteinExistence type="inferred from homology"/>
<name>Q11LN1_CHESB</name>
<dbReference type="KEGG" id="mes:Meso_0290"/>
<keyword evidence="12" id="KW-0969">Cilium</keyword>
<dbReference type="eggNOG" id="COG1580">
    <property type="taxonomic scope" value="Bacteria"/>
</dbReference>
<keyword evidence="6" id="KW-0812">Transmembrane</keyword>
<comment type="function">
    <text evidence="1 10">Controls the rotational direction of flagella during chemotaxis.</text>
</comment>
<dbReference type="STRING" id="266779.Meso_0290"/>
<evidence type="ECO:0000256" key="11">
    <source>
        <dbReference type="SAM" id="MobiDB-lite"/>
    </source>
</evidence>
<keyword evidence="5 10" id="KW-0145">Chemotaxis</keyword>
<dbReference type="GO" id="GO:0009425">
    <property type="term" value="C:bacterial-type flagellum basal body"/>
    <property type="evidence" value="ECO:0007669"/>
    <property type="project" value="InterPro"/>
</dbReference>
<comment type="similarity">
    <text evidence="3 10">Belongs to the FliL family.</text>
</comment>
<dbReference type="Pfam" id="PF03748">
    <property type="entry name" value="FliL"/>
    <property type="match status" value="1"/>
</dbReference>
<keyword evidence="9 10" id="KW-0472">Membrane</keyword>
<comment type="subcellular location">
    <subcellularLocation>
        <location evidence="10">Cell inner membrane</location>
    </subcellularLocation>
    <subcellularLocation>
        <location evidence="2">Cell membrane</location>
        <topology evidence="2">Single-pass membrane protein</topology>
    </subcellularLocation>
</comment>
<keyword evidence="10" id="KW-0997">Cell inner membrane</keyword>
<evidence type="ECO:0000256" key="9">
    <source>
        <dbReference type="ARBA" id="ARBA00023136"/>
    </source>
</evidence>
<reference evidence="12" key="1">
    <citation type="submission" date="2006-06" db="EMBL/GenBank/DDBJ databases">
        <title>Complete sequence of chromosome of Chelativorans sp. BNC1.</title>
        <authorList>
            <consortium name="US DOE Joint Genome Institute"/>
            <person name="Copeland A."/>
            <person name="Lucas S."/>
            <person name="Lapidus A."/>
            <person name="Barry K."/>
            <person name="Detter J.C."/>
            <person name="Glavina del Rio T."/>
            <person name="Hammon N."/>
            <person name="Israni S."/>
            <person name="Dalin E."/>
            <person name="Tice H."/>
            <person name="Pitluck S."/>
            <person name="Chertkov O."/>
            <person name="Brettin T."/>
            <person name="Bruce D."/>
            <person name="Han C."/>
            <person name="Tapia R."/>
            <person name="Gilna P."/>
            <person name="Schmutz J."/>
            <person name="Larimer F."/>
            <person name="Land M."/>
            <person name="Hauser L."/>
            <person name="Kyrpides N."/>
            <person name="Mikhailova N."/>
            <person name="Richardson P."/>
        </authorList>
    </citation>
    <scope>NUCLEOTIDE SEQUENCE</scope>
    <source>
        <strain evidence="12">BNC1</strain>
    </source>
</reference>
<keyword evidence="4" id="KW-1003">Cell membrane</keyword>
<keyword evidence="7 10" id="KW-0283">Flagellar rotation</keyword>
<sequence precursor="true">MQAAALLVMTALAGGMGWLTGAYLEERSASGQSENAGKTEVAVQEGQEGNEPDNESLSSIVALDPITTNLAEPTSIWVRMELALVFEGESDPTLARTIHQDLFAYIRTLRLKQIESASGFQHLKSDILERARIRSDDRVKQVLIMSFLYE</sequence>
<dbReference type="GO" id="GO:0006935">
    <property type="term" value="P:chemotaxis"/>
    <property type="evidence" value="ECO:0007669"/>
    <property type="project" value="UniProtKB-KW"/>
</dbReference>
<evidence type="ECO:0000256" key="4">
    <source>
        <dbReference type="ARBA" id="ARBA00022475"/>
    </source>
</evidence>
<evidence type="ECO:0000256" key="7">
    <source>
        <dbReference type="ARBA" id="ARBA00022779"/>
    </source>
</evidence>
<dbReference type="InterPro" id="IPR005503">
    <property type="entry name" value="FliL"/>
</dbReference>
<dbReference type="EMBL" id="CP000390">
    <property type="protein sequence ID" value="ABG61694.1"/>
    <property type="molecule type" value="Genomic_DNA"/>
</dbReference>
<accession>Q11LN1</accession>
<dbReference type="GO" id="GO:0005886">
    <property type="term" value="C:plasma membrane"/>
    <property type="evidence" value="ECO:0007669"/>
    <property type="project" value="UniProtKB-SubCell"/>
</dbReference>
<dbReference type="HOGENOM" id="CLU_125894_0_0_5"/>
<gene>
    <name evidence="12" type="ordered locus">Meso_0290</name>
</gene>
<feature type="region of interest" description="Disordered" evidence="11">
    <location>
        <begin position="29"/>
        <end position="57"/>
    </location>
</feature>